<accession>A0AA40FF01</accession>
<protein>
    <submittedName>
        <fullName evidence="1">Uncharacterized protein</fullName>
    </submittedName>
</protein>
<evidence type="ECO:0000313" key="2">
    <source>
        <dbReference type="Proteomes" id="UP001177670"/>
    </source>
</evidence>
<name>A0AA40FF01_9HYME</name>
<sequence>MGMAWCSVVAASRRGWGIPMHHLSVSISVASGAYTYFRAFIAAATSSAALGVASDAVPPITQRDEMSR</sequence>
<gene>
    <name evidence="1" type="ORF">K0M31_015740</name>
</gene>
<proteinExistence type="predicted"/>
<organism evidence="1 2">
    <name type="scientific">Melipona bicolor</name>
    <dbReference type="NCBI Taxonomy" id="60889"/>
    <lineage>
        <taxon>Eukaryota</taxon>
        <taxon>Metazoa</taxon>
        <taxon>Ecdysozoa</taxon>
        <taxon>Arthropoda</taxon>
        <taxon>Hexapoda</taxon>
        <taxon>Insecta</taxon>
        <taxon>Pterygota</taxon>
        <taxon>Neoptera</taxon>
        <taxon>Endopterygota</taxon>
        <taxon>Hymenoptera</taxon>
        <taxon>Apocrita</taxon>
        <taxon>Aculeata</taxon>
        <taxon>Apoidea</taxon>
        <taxon>Anthophila</taxon>
        <taxon>Apidae</taxon>
        <taxon>Melipona</taxon>
    </lineage>
</organism>
<evidence type="ECO:0000313" key="1">
    <source>
        <dbReference type="EMBL" id="KAK1117804.1"/>
    </source>
</evidence>
<reference evidence="1" key="1">
    <citation type="submission" date="2021-10" db="EMBL/GenBank/DDBJ databases">
        <title>Melipona bicolor Genome sequencing and assembly.</title>
        <authorList>
            <person name="Araujo N.S."/>
            <person name="Arias M.C."/>
        </authorList>
    </citation>
    <scope>NUCLEOTIDE SEQUENCE</scope>
    <source>
        <strain evidence="1">USP_2M_L1-L4_2017</strain>
        <tissue evidence="1">Whole body</tissue>
    </source>
</reference>
<keyword evidence="2" id="KW-1185">Reference proteome</keyword>
<dbReference type="EMBL" id="JAHYIQ010000048">
    <property type="protein sequence ID" value="KAK1117804.1"/>
    <property type="molecule type" value="Genomic_DNA"/>
</dbReference>
<dbReference type="Proteomes" id="UP001177670">
    <property type="component" value="Unassembled WGS sequence"/>
</dbReference>
<comment type="caution">
    <text evidence="1">The sequence shown here is derived from an EMBL/GenBank/DDBJ whole genome shotgun (WGS) entry which is preliminary data.</text>
</comment>
<dbReference type="AlphaFoldDB" id="A0AA40FF01"/>